<dbReference type="SUPFAM" id="SSF53335">
    <property type="entry name" value="S-adenosyl-L-methionine-dependent methyltransferases"/>
    <property type="match status" value="1"/>
</dbReference>
<accession>A0ABD3X932</accession>
<evidence type="ECO:0000313" key="15">
    <source>
        <dbReference type="Proteomes" id="UP001634394"/>
    </source>
</evidence>
<evidence type="ECO:0000256" key="8">
    <source>
        <dbReference type="ARBA" id="ARBA00023128"/>
    </source>
</evidence>
<evidence type="ECO:0000256" key="7">
    <source>
        <dbReference type="ARBA" id="ARBA00022946"/>
    </source>
</evidence>
<keyword evidence="15" id="KW-1185">Reference proteome</keyword>
<dbReference type="FunFam" id="3.40.50.150:FF:000055">
    <property type="entry name" value="5-methylcytosine rRNA methyltransferase NSUN4"/>
    <property type="match status" value="1"/>
</dbReference>
<keyword evidence="6 11" id="KW-0694">RNA-binding</keyword>
<evidence type="ECO:0000256" key="11">
    <source>
        <dbReference type="PROSITE-ProRule" id="PRU01023"/>
    </source>
</evidence>
<comment type="caution">
    <text evidence="14">The sequence shown here is derived from an EMBL/GenBank/DDBJ whole genome shotgun (WGS) entry which is preliminary data.</text>
</comment>
<feature type="active site" description="Nucleophile" evidence="11">
    <location>
        <position position="422"/>
    </location>
</feature>
<keyword evidence="3 11" id="KW-0489">Methyltransferase</keyword>
<dbReference type="PRINTS" id="PR02008">
    <property type="entry name" value="RCMTFAMILY"/>
</dbReference>
<keyword evidence="2" id="KW-0698">rRNA processing</keyword>
<dbReference type="Gene3D" id="3.40.50.150">
    <property type="entry name" value="Vaccinia Virus protein VP39"/>
    <property type="match status" value="1"/>
</dbReference>
<keyword evidence="4 11" id="KW-0808">Transferase</keyword>
<dbReference type="GO" id="GO:0006364">
    <property type="term" value="P:rRNA processing"/>
    <property type="evidence" value="ECO:0007669"/>
    <property type="project" value="UniProtKB-KW"/>
</dbReference>
<evidence type="ECO:0000256" key="1">
    <source>
        <dbReference type="ARBA" id="ARBA00004173"/>
    </source>
</evidence>
<comment type="similarity">
    <text evidence="11">Belongs to the class I-like SAM-binding methyltransferase superfamily. RsmB/NOP family.</text>
</comment>
<dbReference type="GO" id="GO:0001510">
    <property type="term" value="P:RNA methylation"/>
    <property type="evidence" value="ECO:0007669"/>
    <property type="project" value="UniProtKB-ARBA"/>
</dbReference>
<sequence>MLHCIRIRSERCLSCVGLEYVNLFIGQRRFYKQKWVMHRKKKTHTELALNHFDTFYNPVYNKLWPSIRLALLSPQKYGAIINNFSNNADNIESKLCQMGAKNAVQMAVERLNQIETLTTKSSDDGRGGNNLGNISSHDVNDDNLNKQVWPNNDLFLDGSVNTKIKTTDDSLLLNNNIGQKGLERLKTNDVSVVQDGQNLMKFMPTTQVYSEKELMYQEESRQSVYTPKDIPIVIVKEKMANIPTSLRLMVYPKGNISEFASPRPDKGGLLGYYLMDAASVLPVIALDLHPNDKVLDLCAAPGGKSLSILQTLLTENLTCSDSSQSRMLRLQKVFHSYLTESTQQNVVQEVCDGITFTEPVFDKVLVDVPCNTDRHVLTYEDNNLFKPGRIQDRIRLPEMQKKLLIAGIKSCKPGGSIVYSTCTLSPSQNDGVVQSAFEEIWKTSKIDIVIQSLKEIAERFQDTFKFHKGCQFGQLVLPSISANFGPMYFCKINRRQ</sequence>
<evidence type="ECO:0000256" key="6">
    <source>
        <dbReference type="ARBA" id="ARBA00022884"/>
    </source>
</evidence>
<dbReference type="PROSITE" id="PS51686">
    <property type="entry name" value="SAM_MT_RSMB_NOP"/>
    <property type="match status" value="1"/>
</dbReference>
<evidence type="ECO:0000256" key="9">
    <source>
        <dbReference type="ARBA" id="ARBA00042050"/>
    </source>
</evidence>
<feature type="domain" description="SAM-dependent MTase RsmB/NOP-type" evidence="13">
    <location>
        <begin position="206"/>
        <end position="495"/>
    </location>
</feature>
<organism evidence="14 15">
    <name type="scientific">Sinanodonta woodiana</name>
    <name type="common">Chinese pond mussel</name>
    <name type="synonym">Anodonta woodiana</name>
    <dbReference type="NCBI Taxonomy" id="1069815"/>
    <lineage>
        <taxon>Eukaryota</taxon>
        <taxon>Metazoa</taxon>
        <taxon>Spiralia</taxon>
        <taxon>Lophotrochozoa</taxon>
        <taxon>Mollusca</taxon>
        <taxon>Bivalvia</taxon>
        <taxon>Autobranchia</taxon>
        <taxon>Heteroconchia</taxon>
        <taxon>Palaeoheterodonta</taxon>
        <taxon>Unionida</taxon>
        <taxon>Unionoidea</taxon>
        <taxon>Unionidae</taxon>
        <taxon>Unioninae</taxon>
        <taxon>Sinanodonta</taxon>
    </lineage>
</organism>
<proteinExistence type="inferred from homology"/>
<feature type="binding site" evidence="11">
    <location>
        <position position="321"/>
    </location>
    <ligand>
        <name>S-adenosyl-L-methionine</name>
        <dbReference type="ChEBI" id="CHEBI:59789"/>
    </ligand>
</feature>
<evidence type="ECO:0000259" key="13">
    <source>
        <dbReference type="PROSITE" id="PS51686"/>
    </source>
</evidence>
<evidence type="ECO:0000256" key="12">
    <source>
        <dbReference type="SAM" id="MobiDB-lite"/>
    </source>
</evidence>
<keyword evidence="7" id="KW-0809">Transit peptide</keyword>
<dbReference type="GO" id="GO:0005739">
    <property type="term" value="C:mitochondrion"/>
    <property type="evidence" value="ECO:0007669"/>
    <property type="project" value="UniProtKB-SubCell"/>
</dbReference>
<dbReference type="EMBL" id="JBJQND010000003">
    <property type="protein sequence ID" value="KAL3881973.1"/>
    <property type="molecule type" value="Genomic_DNA"/>
</dbReference>
<dbReference type="GO" id="GO:0003723">
    <property type="term" value="F:RNA binding"/>
    <property type="evidence" value="ECO:0007669"/>
    <property type="project" value="UniProtKB-UniRule"/>
</dbReference>
<dbReference type="GO" id="GO:0008168">
    <property type="term" value="F:methyltransferase activity"/>
    <property type="evidence" value="ECO:0007669"/>
    <property type="project" value="UniProtKB-KW"/>
</dbReference>
<dbReference type="AlphaFoldDB" id="A0ABD3X932"/>
<evidence type="ECO:0000256" key="2">
    <source>
        <dbReference type="ARBA" id="ARBA00022552"/>
    </source>
</evidence>
<dbReference type="Proteomes" id="UP001634394">
    <property type="component" value="Unassembled WGS sequence"/>
</dbReference>
<evidence type="ECO:0000256" key="5">
    <source>
        <dbReference type="ARBA" id="ARBA00022691"/>
    </source>
</evidence>
<evidence type="ECO:0000256" key="3">
    <source>
        <dbReference type="ARBA" id="ARBA00022603"/>
    </source>
</evidence>
<feature type="region of interest" description="Disordered" evidence="12">
    <location>
        <begin position="118"/>
        <end position="143"/>
    </location>
</feature>
<feature type="binding site" evidence="11">
    <location>
        <begin position="298"/>
        <end position="304"/>
    </location>
    <ligand>
        <name>S-adenosyl-L-methionine</name>
        <dbReference type="ChEBI" id="CHEBI:59789"/>
    </ligand>
</feature>
<comment type="caution">
    <text evidence="11">Lacks conserved residue(s) required for the propagation of feature annotation.</text>
</comment>
<dbReference type="PANTHER" id="PTHR22808">
    <property type="entry name" value="NCL1 YEAST -RELATED NOL1/NOP2/FMU SUN DOMAIN-CONTAINING"/>
    <property type="match status" value="1"/>
</dbReference>
<evidence type="ECO:0000313" key="14">
    <source>
        <dbReference type="EMBL" id="KAL3881973.1"/>
    </source>
</evidence>
<evidence type="ECO:0000256" key="4">
    <source>
        <dbReference type="ARBA" id="ARBA00022679"/>
    </source>
</evidence>
<name>A0ABD3X932_SINWO</name>
<dbReference type="InterPro" id="IPR023267">
    <property type="entry name" value="RCMT"/>
</dbReference>
<gene>
    <name evidence="14" type="ORF">ACJMK2_028355</name>
</gene>
<dbReference type="PANTHER" id="PTHR22808:SF3">
    <property type="entry name" value="5-METHYLCYTOSINE RRNA METHYLTRANSFERASE NSUN4"/>
    <property type="match status" value="1"/>
</dbReference>
<protein>
    <recommendedName>
        <fullName evidence="9">NOL1/NOP2/Sun domain family member 4</fullName>
    </recommendedName>
</protein>
<evidence type="ECO:0000256" key="10">
    <source>
        <dbReference type="ARBA" id="ARBA00049302"/>
    </source>
</evidence>
<comment type="subcellular location">
    <subcellularLocation>
        <location evidence="1">Mitochondrion</location>
    </subcellularLocation>
</comment>
<feature type="binding site" evidence="11">
    <location>
        <position position="367"/>
    </location>
    <ligand>
        <name>S-adenosyl-L-methionine</name>
        <dbReference type="ChEBI" id="CHEBI:59789"/>
    </ligand>
</feature>
<dbReference type="InterPro" id="IPR029063">
    <property type="entry name" value="SAM-dependent_MTases_sf"/>
</dbReference>
<comment type="catalytic activity">
    <reaction evidence="10">
        <text>a cytidine in rRNA + S-adenosyl-L-methionine = a 5-methylcytidine in rRNA + S-adenosyl-L-homocysteine + H(+)</text>
        <dbReference type="Rhea" id="RHEA:61484"/>
        <dbReference type="Rhea" id="RHEA-COMP:15836"/>
        <dbReference type="Rhea" id="RHEA-COMP:15837"/>
        <dbReference type="ChEBI" id="CHEBI:15378"/>
        <dbReference type="ChEBI" id="CHEBI:57856"/>
        <dbReference type="ChEBI" id="CHEBI:59789"/>
        <dbReference type="ChEBI" id="CHEBI:74483"/>
        <dbReference type="ChEBI" id="CHEBI:82748"/>
    </reaction>
</comment>
<dbReference type="Pfam" id="PF01189">
    <property type="entry name" value="Methyltr_RsmB-F"/>
    <property type="match status" value="1"/>
</dbReference>
<reference evidence="14 15" key="1">
    <citation type="submission" date="2024-11" db="EMBL/GenBank/DDBJ databases">
        <title>Chromosome-level genome assembly of the freshwater bivalve Anodonta woodiana.</title>
        <authorList>
            <person name="Chen X."/>
        </authorList>
    </citation>
    <scope>NUCLEOTIDE SEQUENCE [LARGE SCALE GENOMIC DNA]</scope>
    <source>
        <strain evidence="14">MN2024</strain>
        <tissue evidence="14">Gills</tissue>
    </source>
</reference>
<dbReference type="InterPro" id="IPR001678">
    <property type="entry name" value="MeTrfase_RsmB-F_NOP2_dom"/>
</dbReference>
<keyword evidence="8" id="KW-0496">Mitochondrion</keyword>
<dbReference type="InterPro" id="IPR049560">
    <property type="entry name" value="MeTrfase_RsmB-F_NOP2_cat"/>
</dbReference>
<keyword evidence="5 11" id="KW-0949">S-adenosyl-L-methionine</keyword>
<dbReference type="Gene3D" id="6.20.240.40">
    <property type="match status" value="1"/>
</dbReference>